<dbReference type="OrthoDB" id="6513042at2759"/>
<dbReference type="InterPro" id="IPR007855">
    <property type="entry name" value="RDRP"/>
</dbReference>
<evidence type="ECO:0000313" key="11">
    <source>
        <dbReference type="EMBL" id="KAJ4839358.1"/>
    </source>
</evidence>
<dbReference type="GO" id="GO:0003723">
    <property type="term" value="F:RNA binding"/>
    <property type="evidence" value="ECO:0007669"/>
    <property type="project" value="UniProtKB-UniRule"/>
</dbReference>
<dbReference type="InterPro" id="IPR057596">
    <property type="entry name" value="RDRP_core"/>
</dbReference>
<keyword evidence="2 9" id="KW-0696">RNA-directed RNA polymerase</keyword>
<evidence type="ECO:0000256" key="7">
    <source>
        <dbReference type="ARBA" id="ARBA00048744"/>
    </source>
</evidence>
<comment type="similarity">
    <text evidence="1 9">Belongs to the RdRP family.</text>
</comment>
<keyword evidence="6 9" id="KW-0943">RNA-mediated gene silencing</keyword>
<dbReference type="SUPFAM" id="SSF54928">
    <property type="entry name" value="RNA-binding domain, RBD"/>
    <property type="match status" value="1"/>
</dbReference>
<proteinExistence type="inferred from homology"/>
<dbReference type="InterPro" id="IPR035979">
    <property type="entry name" value="RBD_domain_sf"/>
</dbReference>
<dbReference type="GO" id="GO:0030422">
    <property type="term" value="P:siRNA processing"/>
    <property type="evidence" value="ECO:0007669"/>
    <property type="project" value="TreeGrafter"/>
</dbReference>
<evidence type="ECO:0000256" key="2">
    <source>
        <dbReference type="ARBA" id="ARBA00022484"/>
    </source>
</evidence>
<evidence type="ECO:0000256" key="8">
    <source>
        <dbReference type="PROSITE-ProRule" id="PRU00176"/>
    </source>
</evidence>
<dbReference type="PROSITE" id="PS50102">
    <property type="entry name" value="RRM"/>
    <property type="match status" value="1"/>
</dbReference>
<comment type="caution">
    <text evidence="11">The sequence shown here is derived from an EMBL/GenBank/DDBJ whole genome shotgun (WGS) entry which is preliminary data.</text>
</comment>
<dbReference type="PANTHER" id="PTHR23079">
    <property type="entry name" value="RNA-DEPENDENT RNA POLYMERASE"/>
    <property type="match status" value="1"/>
</dbReference>
<gene>
    <name evidence="11" type="ORF">Tsubulata_043155</name>
</gene>
<dbReference type="Pfam" id="PF26250">
    <property type="entry name" value="RRM_RdRP1_2"/>
    <property type="match status" value="1"/>
</dbReference>
<dbReference type="InterPro" id="IPR058751">
    <property type="entry name" value="RDRP_helical"/>
</dbReference>
<evidence type="ECO:0000256" key="6">
    <source>
        <dbReference type="ARBA" id="ARBA00023158"/>
    </source>
</evidence>
<dbReference type="EMBL" id="JAKUCV010003340">
    <property type="protein sequence ID" value="KAJ4839358.1"/>
    <property type="molecule type" value="Genomic_DNA"/>
</dbReference>
<dbReference type="EC" id="2.7.7.48" evidence="9"/>
<dbReference type="InterPro" id="IPR057590">
    <property type="entry name" value="PH_RDR1/2-like"/>
</dbReference>
<protein>
    <recommendedName>
        <fullName evidence="9">RNA-dependent RNA polymerase</fullName>
        <ecNumber evidence="9">2.7.7.48</ecNumber>
    </recommendedName>
</protein>
<dbReference type="Pfam" id="PF05183">
    <property type="entry name" value="RdRP"/>
    <property type="match status" value="1"/>
</dbReference>
<feature type="domain" description="RRM" evidence="10">
    <location>
        <begin position="8"/>
        <end position="91"/>
    </location>
</feature>
<reference evidence="11" key="2">
    <citation type="journal article" date="2023" name="Plants (Basel)">
        <title>Annotation of the Turnera subulata (Passifloraceae) Draft Genome Reveals the S-Locus Evolved after the Divergence of Turneroideae from Passifloroideae in a Stepwise Manner.</title>
        <authorList>
            <person name="Henning P.M."/>
            <person name="Roalson E.H."/>
            <person name="Mir W."/>
            <person name="McCubbin A.G."/>
            <person name="Shore J.S."/>
        </authorList>
    </citation>
    <scope>NUCLEOTIDE SEQUENCE</scope>
    <source>
        <strain evidence="11">F60SS</strain>
    </source>
</reference>
<comment type="catalytic activity">
    <reaction evidence="7 9">
        <text>RNA(n) + a ribonucleoside 5'-triphosphate = RNA(n+1) + diphosphate</text>
        <dbReference type="Rhea" id="RHEA:21248"/>
        <dbReference type="Rhea" id="RHEA-COMP:14527"/>
        <dbReference type="Rhea" id="RHEA-COMP:17342"/>
        <dbReference type="ChEBI" id="CHEBI:33019"/>
        <dbReference type="ChEBI" id="CHEBI:61557"/>
        <dbReference type="ChEBI" id="CHEBI:140395"/>
        <dbReference type="EC" id="2.7.7.48"/>
    </reaction>
</comment>
<keyword evidence="5 8" id="KW-0694">RNA-binding</keyword>
<dbReference type="InterPro" id="IPR058763">
    <property type="entry name" value="RRM_RDR1/2-like"/>
</dbReference>
<evidence type="ECO:0000313" key="12">
    <source>
        <dbReference type="Proteomes" id="UP001141552"/>
    </source>
</evidence>
<sequence length="1122" mass="126824">MDVGTERATAAVTNIPYTALAKDLVRFFESKLGQDSVFALEISSQFKNWKSRGFGRVQFASLDIKRAALTLSLENKLFFGPMNLGIAEAYDDIVPRPAEARFRSEDGVLHVGFMREERCMSVLERFGRVRGWVMPGRSRVEFWIWAGEERYKLEVRFEDILAAVGCRLDGGGGGGGGRPLNAILLKLKYGPRIYQTISGPDVVSKFSGERYNFCKEDFNFAWVRTTDFSAVKSIGLSTSFCWVTEEGLVPSDILKLFPNQEESNAELILKDGKEFCSGSEIVPLAKFVPDSDLAYEVLFQLNSLVHTQKITLASVDAGLIKLLSSVNKDTAVMILQKMHKLNFTCYDPLSFIKSNLEKPFTSAPERLMNRNIMRCHRCLITPSKIYCLGPELESSNYVMKRFAEYASDFMRVTFVDEDWSKLPVHSISSSIGQGIFAKPLRTKIYHRILSVLRDGIVIGAKRFEFLAFSASQLRSNSVWMFSSNDNVKAESIREWMGCFSKIRSVSKCAARMGQLFSSSIQTFDVPEQDVEIIPDIEMDCDGISYCFSDGIGKISLQFARKLAEKCGLNETPSVFQIRYGGYKGVVAVDRNSFRKLSLRTSMLKFESENRMLNVTSWSDSMPCYLNREIVSLLSTLGVKDEALLSLQQVQLDLLGKMLTDREAALAVLQSFAWAGSKDILTSMLLEGYEPGDEPYLSMMLQAYHENLLTELKTRCRVFVPKGRVVIGCLDETGVLDYGKVYIRTTMTKAELKCENMSFFKKVDETTSVIVGKVIVTKNPCLHPGDIRVLEAVFEEQLMAKGLVDCIVFPQKGKRPHPNECSGGDLDGDLYFISWDQDLIPSKTENPMDYIAGRPRIMDHNVTLEEIHKFFVDYMINDTLGAISTAHLVLADREPDKACSEKCLKLAALHSMAVDFAKSGAPAEMPRYLKPKEFPDFMERADKPMYVSDGVLGKLYRATLESAAKISNTYILSERIAPENYDSDLQVEGFEEFLQIALSDKEKYVDKMSTLMNYYGAVSEDEILTGNLRNREAYLQRDNRRYFDTKDRILLSVKNLKFEAKEWFECNCRPEDRLRKASAWYHVTYHPTFCNGNISFLSFPWTIGDILLNIKSMKRGQAGAGTR</sequence>
<name>A0A9Q0FWV0_9ROSI</name>
<dbReference type="PANTHER" id="PTHR23079:SF5">
    <property type="entry name" value="RNA-DEPENDENT RNA POLYMERASE 2"/>
    <property type="match status" value="1"/>
</dbReference>
<keyword evidence="4 9" id="KW-0548">Nucleotidyltransferase</keyword>
<dbReference type="GO" id="GO:0003968">
    <property type="term" value="F:RNA-directed RNA polymerase activity"/>
    <property type="evidence" value="ECO:0007669"/>
    <property type="project" value="UniProtKB-KW"/>
</dbReference>
<evidence type="ECO:0000256" key="9">
    <source>
        <dbReference type="RuleBase" id="RU363098"/>
    </source>
</evidence>
<organism evidence="11 12">
    <name type="scientific">Turnera subulata</name>
    <dbReference type="NCBI Taxonomy" id="218843"/>
    <lineage>
        <taxon>Eukaryota</taxon>
        <taxon>Viridiplantae</taxon>
        <taxon>Streptophyta</taxon>
        <taxon>Embryophyta</taxon>
        <taxon>Tracheophyta</taxon>
        <taxon>Spermatophyta</taxon>
        <taxon>Magnoliopsida</taxon>
        <taxon>eudicotyledons</taxon>
        <taxon>Gunneridae</taxon>
        <taxon>Pentapetalae</taxon>
        <taxon>rosids</taxon>
        <taxon>fabids</taxon>
        <taxon>Malpighiales</taxon>
        <taxon>Passifloraceae</taxon>
        <taxon>Turnera</taxon>
    </lineage>
</organism>
<evidence type="ECO:0000256" key="4">
    <source>
        <dbReference type="ARBA" id="ARBA00022695"/>
    </source>
</evidence>
<dbReference type="Pfam" id="PF24823">
    <property type="entry name" value="PH_RDR2"/>
    <property type="match status" value="1"/>
</dbReference>
<reference evidence="11" key="1">
    <citation type="submission" date="2022-02" db="EMBL/GenBank/DDBJ databases">
        <authorList>
            <person name="Henning P.M."/>
            <person name="McCubbin A.G."/>
            <person name="Shore J.S."/>
        </authorList>
    </citation>
    <scope>NUCLEOTIDE SEQUENCE</scope>
    <source>
        <strain evidence="11">F60SS</strain>
        <tissue evidence="11">Leaves</tissue>
    </source>
</reference>
<evidence type="ECO:0000256" key="1">
    <source>
        <dbReference type="ARBA" id="ARBA00005762"/>
    </source>
</evidence>
<evidence type="ECO:0000256" key="5">
    <source>
        <dbReference type="ARBA" id="ARBA00022884"/>
    </source>
</evidence>
<dbReference type="AlphaFoldDB" id="A0A9Q0FWV0"/>
<evidence type="ECO:0000256" key="3">
    <source>
        <dbReference type="ARBA" id="ARBA00022679"/>
    </source>
</evidence>
<dbReference type="Pfam" id="PF26253">
    <property type="entry name" value="RdRP_head"/>
    <property type="match status" value="1"/>
</dbReference>
<comment type="function">
    <text evidence="9">Probably involved in the RNA silencing pathway and required for the generation of small interfering RNAs (siRNAs).</text>
</comment>
<evidence type="ECO:0000259" key="10">
    <source>
        <dbReference type="PROSITE" id="PS50102"/>
    </source>
</evidence>
<dbReference type="InterPro" id="IPR058752">
    <property type="entry name" value="RDRP_C_head"/>
</dbReference>
<keyword evidence="3 9" id="KW-0808">Transferase</keyword>
<dbReference type="GO" id="GO:0031380">
    <property type="term" value="C:nuclear RNA-directed RNA polymerase complex"/>
    <property type="evidence" value="ECO:0007669"/>
    <property type="project" value="TreeGrafter"/>
</dbReference>
<keyword evidence="12" id="KW-1185">Reference proteome</keyword>
<dbReference type="Proteomes" id="UP001141552">
    <property type="component" value="Unassembled WGS sequence"/>
</dbReference>
<dbReference type="InterPro" id="IPR000504">
    <property type="entry name" value="RRM_dom"/>
</dbReference>
<accession>A0A9Q0FWV0</accession>
<dbReference type="Pfam" id="PF26252">
    <property type="entry name" value="RdRP_helical"/>
    <property type="match status" value="1"/>
</dbReference>